<name>A0A6J1DZ05_MOMCH</name>
<evidence type="ECO:0000313" key="3">
    <source>
        <dbReference type="Proteomes" id="UP000504603"/>
    </source>
</evidence>
<proteinExistence type="inferred from homology"/>
<evidence type="ECO:0000259" key="2">
    <source>
        <dbReference type="PROSITE" id="PS51746"/>
    </source>
</evidence>
<dbReference type="KEGG" id="mcha:111025902"/>
<dbReference type="SMART" id="SM00331">
    <property type="entry name" value="PP2C_SIG"/>
    <property type="match status" value="1"/>
</dbReference>
<reference evidence="4" key="1">
    <citation type="submission" date="2025-08" db="UniProtKB">
        <authorList>
            <consortium name="RefSeq"/>
        </authorList>
    </citation>
    <scope>IDENTIFICATION</scope>
    <source>
        <strain evidence="4">OHB3-1</strain>
    </source>
</reference>
<dbReference type="PROSITE" id="PS51746">
    <property type="entry name" value="PPM_2"/>
    <property type="match status" value="1"/>
</dbReference>
<accession>A0A6J1DZ05</accession>
<keyword evidence="1" id="KW-0479">Metal-binding</keyword>
<dbReference type="PANTHER" id="PTHR12320">
    <property type="entry name" value="PROTEIN PHOSPHATASE 2C"/>
    <property type="match status" value="1"/>
</dbReference>
<comment type="similarity">
    <text evidence="1">Belongs to the PP2C family.</text>
</comment>
<feature type="domain" description="PPM-type phosphatase" evidence="2">
    <location>
        <begin position="39"/>
        <end position="270"/>
    </location>
</feature>
<dbReference type="GO" id="GO:0046872">
    <property type="term" value="F:metal ion binding"/>
    <property type="evidence" value="ECO:0007669"/>
    <property type="project" value="UniProtKB-UniRule"/>
</dbReference>
<evidence type="ECO:0000256" key="1">
    <source>
        <dbReference type="RuleBase" id="RU366020"/>
    </source>
</evidence>
<comment type="catalytic activity">
    <reaction evidence="1">
        <text>O-phospho-L-threonyl-[protein] + H2O = L-threonyl-[protein] + phosphate</text>
        <dbReference type="Rhea" id="RHEA:47004"/>
        <dbReference type="Rhea" id="RHEA-COMP:11060"/>
        <dbReference type="Rhea" id="RHEA-COMP:11605"/>
        <dbReference type="ChEBI" id="CHEBI:15377"/>
        <dbReference type="ChEBI" id="CHEBI:30013"/>
        <dbReference type="ChEBI" id="CHEBI:43474"/>
        <dbReference type="ChEBI" id="CHEBI:61977"/>
        <dbReference type="EC" id="3.1.3.16"/>
    </reaction>
</comment>
<dbReference type="SUPFAM" id="SSF81606">
    <property type="entry name" value="PP2C-like"/>
    <property type="match status" value="1"/>
</dbReference>
<gene>
    <name evidence="4" type="primary">LOC111025902</name>
</gene>
<keyword evidence="1" id="KW-0378">Hydrolase</keyword>
<dbReference type="GeneID" id="111025902"/>
<dbReference type="Gene3D" id="3.60.40.10">
    <property type="entry name" value="PPM-type phosphatase domain"/>
    <property type="match status" value="2"/>
</dbReference>
<dbReference type="GO" id="GO:0004722">
    <property type="term" value="F:protein serine/threonine phosphatase activity"/>
    <property type="evidence" value="ECO:0007669"/>
    <property type="project" value="UniProtKB-EC"/>
</dbReference>
<sequence length="274" mass="29174">MTDMKRKLDDQISDEFQFQFSSAKKMATPNPILKMKFGSFYIPKDNPSKPLGEDAHFISAAKQTAGVADGVGGWAAKGIDAGVYARELMANCAAVVANERGGRVDLGKVLAMACSRTAARGSSTACMVSLDGAVLRSALVGDSGYAVFRDKKCIHRSPVQQRGFNHPYQLKREPGPSDLGYASREEVPVAAGDVVVVGTDGLFDNAYTDEIGELSETPEPGDLAWELAALALYNSNDDKYDSPFAVAARAAGRQHTGGKIDDITIIVARIVGSH</sequence>
<dbReference type="InterPro" id="IPR036457">
    <property type="entry name" value="PPM-type-like_dom_sf"/>
</dbReference>
<dbReference type="AlphaFoldDB" id="A0A6J1DZ05"/>
<organism evidence="3 4">
    <name type="scientific">Momordica charantia</name>
    <name type="common">Bitter gourd</name>
    <name type="synonym">Balsam pear</name>
    <dbReference type="NCBI Taxonomy" id="3673"/>
    <lineage>
        <taxon>Eukaryota</taxon>
        <taxon>Viridiplantae</taxon>
        <taxon>Streptophyta</taxon>
        <taxon>Embryophyta</taxon>
        <taxon>Tracheophyta</taxon>
        <taxon>Spermatophyta</taxon>
        <taxon>Magnoliopsida</taxon>
        <taxon>eudicotyledons</taxon>
        <taxon>Gunneridae</taxon>
        <taxon>Pentapetalae</taxon>
        <taxon>rosids</taxon>
        <taxon>fabids</taxon>
        <taxon>Cucurbitales</taxon>
        <taxon>Cucurbitaceae</taxon>
        <taxon>Momordiceae</taxon>
        <taxon>Momordica</taxon>
    </lineage>
</organism>
<dbReference type="RefSeq" id="XP_022159508.1">
    <property type="nucleotide sequence ID" value="XM_022303816.1"/>
</dbReference>
<dbReference type="InterPro" id="IPR001932">
    <property type="entry name" value="PPM-type_phosphatase-like_dom"/>
</dbReference>
<dbReference type="InterPro" id="IPR039123">
    <property type="entry name" value="PPTC7"/>
</dbReference>
<keyword evidence="1" id="KW-0464">Manganese</keyword>
<keyword evidence="1" id="KW-0460">Magnesium</keyword>
<dbReference type="EC" id="3.1.3.16" evidence="1"/>
<comment type="cofactor">
    <cofactor evidence="1">
        <name>Mn(2+)</name>
        <dbReference type="ChEBI" id="CHEBI:29035"/>
    </cofactor>
</comment>
<comment type="catalytic activity">
    <reaction evidence="1">
        <text>O-phospho-L-seryl-[protein] + H2O = L-seryl-[protein] + phosphate</text>
        <dbReference type="Rhea" id="RHEA:20629"/>
        <dbReference type="Rhea" id="RHEA-COMP:9863"/>
        <dbReference type="Rhea" id="RHEA-COMP:11604"/>
        <dbReference type="ChEBI" id="CHEBI:15377"/>
        <dbReference type="ChEBI" id="CHEBI:29999"/>
        <dbReference type="ChEBI" id="CHEBI:43474"/>
        <dbReference type="ChEBI" id="CHEBI:83421"/>
        <dbReference type="EC" id="3.1.3.16"/>
    </reaction>
</comment>
<comment type="cofactor">
    <cofactor evidence="1">
        <name>Mg(2+)</name>
        <dbReference type="ChEBI" id="CHEBI:18420"/>
    </cofactor>
</comment>
<dbReference type="SMART" id="SM00332">
    <property type="entry name" value="PP2Cc"/>
    <property type="match status" value="1"/>
</dbReference>
<dbReference type="OrthoDB" id="60843at2759"/>
<keyword evidence="1" id="KW-0904">Protein phosphatase</keyword>
<protein>
    <recommendedName>
        <fullName evidence="1">Protein phosphatase</fullName>
        <ecNumber evidence="1">3.1.3.16</ecNumber>
    </recommendedName>
</protein>
<dbReference type="PANTHER" id="PTHR12320:SF81">
    <property type="entry name" value="PROTEIN PHOSPHATASE 2C 23-RELATED"/>
    <property type="match status" value="1"/>
</dbReference>
<evidence type="ECO:0000313" key="4">
    <source>
        <dbReference type="RefSeq" id="XP_022159508.1"/>
    </source>
</evidence>
<dbReference type="Proteomes" id="UP000504603">
    <property type="component" value="Unplaced"/>
</dbReference>
<keyword evidence="3" id="KW-1185">Reference proteome</keyword>